<evidence type="ECO:0000313" key="1">
    <source>
        <dbReference type="EMBL" id="ADK82878.1"/>
    </source>
</evidence>
<dbReference type="AlphaFoldDB" id="E1R823"/>
<dbReference type="STRING" id="573413.Spirs_3792"/>
<reference evidence="1 2" key="1">
    <citation type="journal article" date="2010" name="Stand. Genomic Sci.">
        <title>Complete genome sequence of Spirochaeta smaragdinae type strain (SEBR 4228).</title>
        <authorList>
            <person name="Mavromatis K."/>
            <person name="Yasawong M."/>
            <person name="Chertkov O."/>
            <person name="Lapidus A."/>
            <person name="Lucas S."/>
            <person name="Nolan M."/>
            <person name="Del Rio T.G."/>
            <person name="Tice H."/>
            <person name="Cheng J.F."/>
            <person name="Pitluck S."/>
            <person name="Liolios K."/>
            <person name="Ivanova N."/>
            <person name="Tapia R."/>
            <person name="Han C."/>
            <person name="Bruce D."/>
            <person name="Goodwin L."/>
            <person name="Pati A."/>
            <person name="Chen A."/>
            <person name="Palaniappan K."/>
            <person name="Land M."/>
            <person name="Hauser L."/>
            <person name="Chang Y.J."/>
            <person name="Jeffries C.D."/>
            <person name="Detter J.C."/>
            <person name="Rohde M."/>
            <person name="Brambilla E."/>
            <person name="Spring S."/>
            <person name="Goker M."/>
            <person name="Sikorski J."/>
            <person name="Woyke T."/>
            <person name="Bristow J."/>
            <person name="Eisen J.A."/>
            <person name="Markowitz V."/>
            <person name="Hugenholtz P."/>
            <person name="Klenk H.P."/>
            <person name="Kyrpides N.C."/>
        </authorList>
    </citation>
    <scope>NUCLEOTIDE SEQUENCE [LARGE SCALE GENOMIC DNA]</scope>
    <source>
        <strain evidence="2">DSM 11293 / JCM 15392 / SEBR 4228</strain>
    </source>
</reference>
<dbReference type="EMBL" id="CP002116">
    <property type="protein sequence ID" value="ADK82878.1"/>
    <property type="molecule type" value="Genomic_DNA"/>
</dbReference>
<name>E1R823_SEDSS</name>
<protein>
    <submittedName>
        <fullName evidence="1">Uncharacterized protein</fullName>
    </submittedName>
</protein>
<dbReference type="HOGENOM" id="CLU_598400_0_0_12"/>
<proteinExistence type="predicted"/>
<accession>E1R823</accession>
<gene>
    <name evidence="1" type="ordered locus">Spirs_3792</name>
</gene>
<dbReference type="KEGG" id="ssm:Spirs_3792"/>
<sequence length="457" mass="49963">MLTCGRPEVLRGALDSLSAETEGVPIGPITVYDDSREASVRSVNESIVHSFAAQSGLALSYGTTETISPEGPAQKQSAFALGLLPFPHAPAMPGAARNAILLSSVGKKVLSFDDDIRFLLREPRFAMEEGSPLPFAFAASGTESFPDSVSRPLVSGAVRCFELFDSVLGRTPRCDGMAEGDSEAAADLHSPVRAAMAGICGDRWFSSPLALFDTQPFLRKRAWPNRRSYRRAGSDPVALLLAPELSYTSHPFFIASCYGFDASEILPPFFPHIRNEDGVWAFLLRASYPDAPIAHLPFAFEHKRGIHPPFRSEHRCSGIGAGTVVQRLLSFFSDELKAPEAGDRLLALGMRLSGAASLPLRQWKHLLLELHLKHEGAMVARLEADLEQSGGKPGFWAKDLRSFLDRYLDELPASTPSRPREFHHLGDEAESAFQRFVGSCGELLCAWPEIWEGRACL</sequence>
<organism evidence="1 2">
    <name type="scientific">Sediminispirochaeta smaragdinae (strain DSM 11293 / JCM 15392 / SEBR 4228)</name>
    <name type="common">Spirochaeta smaragdinae</name>
    <dbReference type="NCBI Taxonomy" id="573413"/>
    <lineage>
        <taxon>Bacteria</taxon>
        <taxon>Pseudomonadati</taxon>
        <taxon>Spirochaetota</taxon>
        <taxon>Spirochaetia</taxon>
        <taxon>Spirochaetales</taxon>
        <taxon>Spirochaetaceae</taxon>
        <taxon>Sediminispirochaeta</taxon>
    </lineage>
</organism>
<evidence type="ECO:0000313" key="2">
    <source>
        <dbReference type="Proteomes" id="UP000002318"/>
    </source>
</evidence>
<dbReference type="Proteomes" id="UP000002318">
    <property type="component" value="Chromosome"/>
</dbReference>
<dbReference type="OrthoDB" id="366723at2"/>
<keyword evidence="2" id="KW-1185">Reference proteome</keyword>